<dbReference type="SMART" id="SM00421">
    <property type="entry name" value="HTH_LUXR"/>
    <property type="match status" value="1"/>
</dbReference>
<dbReference type="CDD" id="cd06170">
    <property type="entry name" value="LuxR_C_like"/>
    <property type="match status" value="1"/>
</dbReference>
<evidence type="ECO:0000256" key="3">
    <source>
        <dbReference type="ARBA" id="ARBA00023163"/>
    </source>
</evidence>
<dbReference type="PRINTS" id="PR00038">
    <property type="entry name" value="HTHLUXR"/>
</dbReference>
<dbReference type="Gene3D" id="1.10.10.10">
    <property type="entry name" value="Winged helix-like DNA-binding domain superfamily/Winged helix DNA-binding domain"/>
    <property type="match status" value="1"/>
</dbReference>
<organism evidence="5 6">
    <name type="scientific">Bacillus thuringiensis subsp. higo</name>
    <dbReference type="NCBI Taxonomy" id="132266"/>
    <lineage>
        <taxon>Bacteria</taxon>
        <taxon>Bacillati</taxon>
        <taxon>Bacillota</taxon>
        <taxon>Bacilli</taxon>
        <taxon>Bacillales</taxon>
        <taxon>Bacillaceae</taxon>
        <taxon>Bacillus</taxon>
        <taxon>Bacillus cereus group</taxon>
    </lineage>
</organism>
<dbReference type="GO" id="GO:0006355">
    <property type="term" value="P:regulation of DNA-templated transcription"/>
    <property type="evidence" value="ECO:0007669"/>
    <property type="project" value="InterPro"/>
</dbReference>
<keyword evidence="2" id="KW-0238">DNA-binding</keyword>
<dbReference type="Proteomes" id="UP000194816">
    <property type="component" value="Unassembled WGS sequence"/>
</dbReference>
<accession>A0A9X6LEV1</accession>
<name>A0A9X6LEV1_BACUH</name>
<dbReference type="AlphaFoldDB" id="A0A9X6LEV1"/>
<keyword evidence="3" id="KW-0804">Transcription</keyword>
<evidence type="ECO:0000259" key="4">
    <source>
        <dbReference type="PROSITE" id="PS50043"/>
    </source>
</evidence>
<dbReference type="EMBL" id="MOOK01000224">
    <property type="protein sequence ID" value="OUB41355.1"/>
    <property type="molecule type" value="Genomic_DNA"/>
</dbReference>
<gene>
    <name evidence="5" type="ORF">BK716_29855</name>
</gene>
<evidence type="ECO:0000313" key="5">
    <source>
        <dbReference type="EMBL" id="OUB41355.1"/>
    </source>
</evidence>
<dbReference type="RefSeq" id="WP_000757187.1">
    <property type="nucleotide sequence ID" value="NZ_MOOK01000224.1"/>
</dbReference>
<evidence type="ECO:0000313" key="6">
    <source>
        <dbReference type="Proteomes" id="UP000194816"/>
    </source>
</evidence>
<evidence type="ECO:0000256" key="1">
    <source>
        <dbReference type="ARBA" id="ARBA00023015"/>
    </source>
</evidence>
<dbReference type="InterPro" id="IPR036388">
    <property type="entry name" value="WH-like_DNA-bd_sf"/>
</dbReference>
<dbReference type="Pfam" id="PF00196">
    <property type="entry name" value="GerE"/>
    <property type="match status" value="1"/>
</dbReference>
<evidence type="ECO:0000256" key="2">
    <source>
        <dbReference type="ARBA" id="ARBA00023125"/>
    </source>
</evidence>
<dbReference type="PANTHER" id="PTHR44688:SF16">
    <property type="entry name" value="DNA-BINDING TRANSCRIPTIONAL ACTIVATOR DEVR_DOSR"/>
    <property type="match status" value="1"/>
</dbReference>
<reference evidence="5 6" key="1">
    <citation type="submission" date="2016-10" db="EMBL/GenBank/DDBJ databases">
        <title>Comparative genomics of Bacillus thuringiensis reveals a path to pathogens against multiple invertebrate hosts.</title>
        <authorList>
            <person name="Zheng J."/>
            <person name="Gao Q."/>
            <person name="Liu H."/>
            <person name="Peng D."/>
            <person name="Ruan L."/>
            <person name="Sun M."/>
        </authorList>
    </citation>
    <scope>NUCLEOTIDE SEQUENCE [LARGE SCALE GENOMIC DNA]</scope>
    <source>
        <strain evidence="5">BGSC 4AU1</strain>
    </source>
</reference>
<dbReference type="InterPro" id="IPR016032">
    <property type="entry name" value="Sig_transdc_resp-reg_C-effctor"/>
</dbReference>
<dbReference type="PROSITE" id="PS50043">
    <property type="entry name" value="HTH_LUXR_2"/>
    <property type="match status" value="1"/>
</dbReference>
<protein>
    <submittedName>
        <fullName evidence="5">Helix-turn-helix transcriptional regulator</fullName>
    </submittedName>
</protein>
<comment type="caution">
    <text evidence="5">The sequence shown here is derived from an EMBL/GenBank/DDBJ whole genome shotgun (WGS) entry which is preliminary data.</text>
</comment>
<proteinExistence type="predicted"/>
<dbReference type="SUPFAM" id="SSF46894">
    <property type="entry name" value="C-terminal effector domain of the bipartite response regulators"/>
    <property type="match status" value="1"/>
</dbReference>
<keyword evidence="1" id="KW-0805">Transcription regulation</keyword>
<sequence>MKKVLSGREKEVAVLIARGLKDVEIARELFISRRRVGELVASIKRKLEIHSRVQIGIAAYFLGLITFEFNFNHGNHEGVAMINS</sequence>
<feature type="domain" description="HTH luxR-type" evidence="4">
    <location>
        <begin position="1"/>
        <end position="63"/>
    </location>
</feature>
<dbReference type="GO" id="GO:0003677">
    <property type="term" value="F:DNA binding"/>
    <property type="evidence" value="ECO:0007669"/>
    <property type="project" value="UniProtKB-KW"/>
</dbReference>
<dbReference type="PANTHER" id="PTHR44688">
    <property type="entry name" value="DNA-BINDING TRANSCRIPTIONAL ACTIVATOR DEVR_DOSR"/>
    <property type="match status" value="1"/>
</dbReference>
<dbReference type="InterPro" id="IPR000792">
    <property type="entry name" value="Tscrpt_reg_LuxR_C"/>
</dbReference>